<evidence type="ECO:0000256" key="11">
    <source>
        <dbReference type="RuleBase" id="RU004136"/>
    </source>
</evidence>
<dbReference type="PANTHER" id="PTHR43024">
    <property type="entry name" value="UDP-N-ACETYLMURAMOYL-TRIPEPTIDE--D-ALANYL-D-ALANINE LIGASE"/>
    <property type="match status" value="1"/>
</dbReference>
<evidence type="ECO:0000256" key="8">
    <source>
        <dbReference type="ARBA" id="ARBA00023306"/>
    </source>
</evidence>
<dbReference type="PANTHER" id="PTHR43024:SF1">
    <property type="entry name" value="UDP-N-ACETYLMURAMOYL-TRIPEPTIDE--D-ALANYL-D-ALANINE LIGASE"/>
    <property type="match status" value="1"/>
</dbReference>
<dbReference type="HAMAP" id="MF_02019">
    <property type="entry name" value="MurF"/>
    <property type="match status" value="1"/>
</dbReference>
<evidence type="ECO:0000256" key="4">
    <source>
        <dbReference type="ARBA" id="ARBA00022741"/>
    </source>
</evidence>
<comment type="caution">
    <text evidence="15">The sequence shown here is derived from an EMBL/GenBank/DDBJ whole genome shotgun (WGS) entry which is preliminary data.</text>
</comment>
<dbReference type="InterPro" id="IPR000713">
    <property type="entry name" value="Mur_ligase_N"/>
</dbReference>
<evidence type="ECO:0000259" key="13">
    <source>
        <dbReference type="Pfam" id="PF02875"/>
    </source>
</evidence>
<evidence type="ECO:0000313" key="16">
    <source>
        <dbReference type="Proteomes" id="UP001165342"/>
    </source>
</evidence>
<dbReference type="Pfam" id="PF01225">
    <property type="entry name" value="Mur_ligase"/>
    <property type="match status" value="1"/>
</dbReference>
<evidence type="ECO:0000313" key="15">
    <source>
        <dbReference type="EMBL" id="MCL6728938.1"/>
    </source>
</evidence>
<accession>A0ABT0RZV7</accession>
<keyword evidence="6 10" id="KW-0133">Cell shape</keyword>
<keyword evidence="3 10" id="KW-0132">Cell division</keyword>
<evidence type="ECO:0000256" key="7">
    <source>
        <dbReference type="ARBA" id="ARBA00022984"/>
    </source>
</evidence>
<feature type="binding site" evidence="10">
    <location>
        <begin position="105"/>
        <end position="111"/>
    </location>
    <ligand>
        <name>ATP</name>
        <dbReference type="ChEBI" id="CHEBI:30616"/>
    </ligand>
</feature>
<dbReference type="SUPFAM" id="SSF53244">
    <property type="entry name" value="MurD-like peptide ligases, peptide-binding domain"/>
    <property type="match status" value="1"/>
</dbReference>
<keyword evidence="9 10" id="KW-0961">Cell wall biogenesis/degradation</keyword>
<evidence type="ECO:0000259" key="14">
    <source>
        <dbReference type="Pfam" id="PF08245"/>
    </source>
</evidence>
<dbReference type="InterPro" id="IPR051046">
    <property type="entry name" value="MurCDEF_CellWall_CoF430Synth"/>
</dbReference>
<keyword evidence="7 10" id="KW-0573">Peptidoglycan synthesis</keyword>
<dbReference type="EMBL" id="JAMGBE010000001">
    <property type="protein sequence ID" value="MCL6728938.1"/>
    <property type="molecule type" value="Genomic_DNA"/>
</dbReference>
<dbReference type="InterPro" id="IPR013221">
    <property type="entry name" value="Mur_ligase_cen"/>
</dbReference>
<feature type="domain" description="Mur ligase N-terminal catalytic" evidence="12">
    <location>
        <begin position="24"/>
        <end position="71"/>
    </location>
</feature>
<dbReference type="SUPFAM" id="SSF63418">
    <property type="entry name" value="MurE/MurF N-terminal domain"/>
    <property type="match status" value="1"/>
</dbReference>
<dbReference type="InterPro" id="IPR004101">
    <property type="entry name" value="Mur_ligase_C"/>
</dbReference>
<keyword evidence="5 10" id="KW-0067">ATP-binding</keyword>
<comment type="function">
    <text evidence="10 11">Involved in cell wall formation. Catalyzes the final step in the synthesis of UDP-N-acetylmuramoyl-pentapeptide, the precursor of murein.</text>
</comment>
<keyword evidence="4 10" id="KW-0547">Nucleotide-binding</keyword>
<keyword evidence="2 10" id="KW-0436">Ligase</keyword>
<evidence type="ECO:0000256" key="3">
    <source>
        <dbReference type="ARBA" id="ARBA00022618"/>
    </source>
</evidence>
<keyword evidence="1 10" id="KW-0963">Cytoplasm</keyword>
<keyword evidence="16" id="KW-1185">Reference proteome</keyword>
<gene>
    <name evidence="10" type="primary">murF</name>
    <name evidence="15" type="ORF">LZ538_02575</name>
</gene>
<dbReference type="InterPro" id="IPR036615">
    <property type="entry name" value="Mur_ligase_C_dom_sf"/>
</dbReference>
<evidence type="ECO:0000256" key="10">
    <source>
        <dbReference type="HAMAP-Rule" id="MF_02019"/>
    </source>
</evidence>
<evidence type="ECO:0000256" key="6">
    <source>
        <dbReference type="ARBA" id="ARBA00022960"/>
    </source>
</evidence>
<dbReference type="Gene3D" id="3.90.190.20">
    <property type="entry name" value="Mur ligase, C-terminal domain"/>
    <property type="match status" value="1"/>
</dbReference>
<feature type="domain" description="Mur ligase central" evidence="14">
    <location>
        <begin position="103"/>
        <end position="294"/>
    </location>
</feature>
<feature type="domain" description="Mur ligase C-terminal" evidence="13">
    <location>
        <begin position="328"/>
        <end position="441"/>
    </location>
</feature>
<dbReference type="NCBIfam" id="TIGR01143">
    <property type="entry name" value="murF"/>
    <property type="match status" value="1"/>
</dbReference>
<dbReference type="Pfam" id="PF02875">
    <property type="entry name" value="Mur_ligase_C"/>
    <property type="match status" value="1"/>
</dbReference>
<dbReference type="InterPro" id="IPR036565">
    <property type="entry name" value="Mur-like_cat_sf"/>
</dbReference>
<dbReference type="EC" id="6.3.2.10" evidence="10 11"/>
<dbReference type="GO" id="GO:0016874">
    <property type="term" value="F:ligase activity"/>
    <property type="evidence" value="ECO:0007669"/>
    <property type="project" value="UniProtKB-KW"/>
</dbReference>
<dbReference type="Gene3D" id="3.40.1390.10">
    <property type="entry name" value="MurE/MurF, N-terminal domain"/>
    <property type="match status" value="1"/>
</dbReference>
<dbReference type="Pfam" id="PF08245">
    <property type="entry name" value="Mur_ligase_M"/>
    <property type="match status" value="1"/>
</dbReference>
<dbReference type="SUPFAM" id="SSF53623">
    <property type="entry name" value="MurD-like peptide ligases, catalytic domain"/>
    <property type="match status" value="1"/>
</dbReference>
<evidence type="ECO:0000256" key="9">
    <source>
        <dbReference type="ARBA" id="ARBA00023316"/>
    </source>
</evidence>
<reference evidence="15" key="1">
    <citation type="submission" date="2022-05" db="EMBL/GenBank/DDBJ databases">
        <authorList>
            <person name="Jo J.-H."/>
            <person name="Im W.-T."/>
        </authorList>
    </citation>
    <scope>NUCLEOTIDE SEQUENCE</scope>
    <source>
        <strain evidence="15">SE220</strain>
    </source>
</reference>
<keyword evidence="8 10" id="KW-0131">Cell cycle</keyword>
<proteinExistence type="inferred from homology"/>
<sequence>MSALWTSEEIAAATGGIASTPFVVSGVTFDSREVQPGDLFVAMPGTVHDGHKFVDQAFASGAAGAIVSQPVSGPHVLVEDTFAALQALGRASRERTSATILGVTGSVGKTSTKEALYAALDRCRPGKVHRSVKSYNNHTGVPLSLARMPRDAEFAVLEMGMNNAGEIAALTRQIRPDLGLVTAIAPAHIENLGSEEAIADAKGEIFQGLEPGGIAIVPNDTAHRDRLVRAARRYADRIITFGGGDADVHAIHAVAAEGGGSLISAALLERELTFTISQRGEHWVTNALAVLAAVEALGEDVAVAGLALADMAGLKGRGQRHMVPLEDGEVLLIDESYNANPASMAATLKSLGDERDVGRRIAVLGPMRELGEHSDALHAGLAPAVLGAHVDRLILIGDEMRPLAEQIVGKIALDLTATVDEAIEDLMQMLRPGDAVLVKASNSVGLAKLVEHVAKAPSCST</sequence>
<dbReference type="RefSeq" id="WP_249830429.1">
    <property type="nucleotide sequence ID" value="NZ_JAMGBE010000001.1"/>
</dbReference>
<comment type="subcellular location">
    <subcellularLocation>
        <location evidence="10 11">Cytoplasm</location>
    </subcellularLocation>
</comment>
<dbReference type="InterPro" id="IPR035911">
    <property type="entry name" value="MurE/MurF_N"/>
</dbReference>
<comment type="similarity">
    <text evidence="10">Belongs to the MurCDEF family. MurF subfamily.</text>
</comment>
<dbReference type="Gene3D" id="3.40.1190.10">
    <property type="entry name" value="Mur-like, catalytic domain"/>
    <property type="match status" value="1"/>
</dbReference>
<dbReference type="Proteomes" id="UP001165342">
    <property type="component" value="Unassembled WGS sequence"/>
</dbReference>
<comment type="catalytic activity">
    <reaction evidence="10 11">
        <text>D-alanyl-D-alanine + UDP-N-acetyl-alpha-D-muramoyl-L-alanyl-gamma-D-glutamyl-meso-2,6-diaminopimelate + ATP = UDP-N-acetyl-alpha-D-muramoyl-L-alanyl-gamma-D-glutamyl-meso-2,6-diaminopimeloyl-D-alanyl-D-alanine + ADP + phosphate + H(+)</text>
        <dbReference type="Rhea" id="RHEA:28374"/>
        <dbReference type="ChEBI" id="CHEBI:15378"/>
        <dbReference type="ChEBI" id="CHEBI:30616"/>
        <dbReference type="ChEBI" id="CHEBI:43474"/>
        <dbReference type="ChEBI" id="CHEBI:57822"/>
        <dbReference type="ChEBI" id="CHEBI:61386"/>
        <dbReference type="ChEBI" id="CHEBI:83905"/>
        <dbReference type="ChEBI" id="CHEBI:456216"/>
        <dbReference type="EC" id="6.3.2.10"/>
    </reaction>
</comment>
<evidence type="ECO:0000256" key="2">
    <source>
        <dbReference type="ARBA" id="ARBA00022598"/>
    </source>
</evidence>
<evidence type="ECO:0000256" key="1">
    <source>
        <dbReference type="ARBA" id="ARBA00022490"/>
    </source>
</evidence>
<organism evidence="15 16">
    <name type="scientific">Sphingomonas hankyongi</name>
    <dbReference type="NCBI Taxonomy" id="2908209"/>
    <lineage>
        <taxon>Bacteria</taxon>
        <taxon>Pseudomonadati</taxon>
        <taxon>Pseudomonadota</taxon>
        <taxon>Alphaproteobacteria</taxon>
        <taxon>Sphingomonadales</taxon>
        <taxon>Sphingomonadaceae</taxon>
        <taxon>Sphingomonas</taxon>
    </lineage>
</organism>
<evidence type="ECO:0000259" key="12">
    <source>
        <dbReference type="Pfam" id="PF01225"/>
    </source>
</evidence>
<comment type="pathway">
    <text evidence="10 11">Cell wall biogenesis; peptidoglycan biosynthesis.</text>
</comment>
<dbReference type="InterPro" id="IPR005863">
    <property type="entry name" value="UDP-N-AcMur_synth"/>
</dbReference>
<name>A0ABT0RZV7_9SPHN</name>
<protein>
    <recommendedName>
        <fullName evidence="10 11">UDP-N-acetylmuramoyl-tripeptide--D-alanyl-D-alanine ligase</fullName>
        <ecNumber evidence="10 11">6.3.2.10</ecNumber>
    </recommendedName>
    <alternativeName>
        <fullName evidence="10">D-alanyl-D-alanine-adding enzyme</fullName>
    </alternativeName>
</protein>
<evidence type="ECO:0000256" key="5">
    <source>
        <dbReference type="ARBA" id="ARBA00022840"/>
    </source>
</evidence>